<name>A0A7D9KQP2_PARCT</name>
<dbReference type="EMBL" id="CACRXK020047013">
    <property type="protein sequence ID" value="CAB4046181.1"/>
    <property type="molecule type" value="Genomic_DNA"/>
</dbReference>
<comment type="caution">
    <text evidence="1">The sequence shown here is derived from an EMBL/GenBank/DDBJ whole genome shotgun (WGS) entry which is preliminary data.</text>
</comment>
<keyword evidence="2" id="KW-1185">Reference proteome</keyword>
<gene>
    <name evidence="1" type="ORF">PACLA_8A063244</name>
</gene>
<sequence length="108" mass="12238">MKFKKKQKVQVIENHIAAQQLLNVTGINAATIFQNSKLRLLNRMQMRSLMVMTAVTKKCLVAAIEDEKSEDFDDNEYDESQIKVDVNEHDDKIGNVVHVTRSGMSVSS</sequence>
<reference evidence="1" key="1">
    <citation type="submission" date="2020-04" db="EMBL/GenBank/DDBJ databases">
        <authorList>
            <person name="Alioto T."/>
            <person name="Alioto T."/>
            <person name="Gomez Garrido J."/>
        </authorList>
    </citation>
    <scope>NUCLEOTIDE SEQUENCE</scope>
    <source>
        <strain evidence="1">A484AB</strain>
    </source>
</reference>
<accession>A0A7D9KQP2</accession>
<organism evidence="1 2">
    <name type="scientific">Paramuricea clavata</name>
    <name type="common">Red gorgonian</name>
    <name type="synonym">Violescent sea-whip</name>
    <dbReference type="NCBI Taxonomy" id="317549"/>
    <lineage>
        <taxon>Eukaryota</taxon>
        <taxon>Metazoa</taxon>
        <taxon>Cnidaria</taxon>
        <taxon>Anthozoa</taxon>
        <taxon>Octocorallia</taxon>
        <taxon>Malacalcyonacea</taxon>
        <taxon>Plexauridae</taxon>
        <taxon>Paramuricea</taxon>
    </lineage>
</organism>
<dbReference type="Proteomes" id="UP001152795">
    <property type="component" value="Unassembled WGS sequence"/>
</dbReference>
<evidence type="ECO:0000313" key="2">
    <source>
        <dbReference type="Proteomes" id="UP001152795"/>
    </source>
</evidence>
<protein>
    <submittedName>
        <fullName evidence="1">Uncharacterized protein</fullName>
    </submittedName>
</protein>
<proteinExistence type="predicted"/>
<evidence type="ECO:0000313" key="1">
    <source>
        <dbReference type="EMBL" id="CAB4046181.1"/>
    </source>
</evidence>
<dbReference type="AlphaFoldDB" id="A0A7D9KQP2"/>